<evidence type="ECO:0000313" key="5">
    <source>
        <dbReference type="EnsemblMetazoa" id="PPA46751.1"/>
    </source>
</evidence>
<feature type="compositionally biased region" description="Basic and acidic residues" evidence="3">
    <location>
        <begin position="450"/>
        <end position="460"/>
    </location>
</feature>
<proteinExistence type="predicted"/>
<dbReference type="InterPro" id="IPR003307">
    <property type="entry name" value="W2_domain"/>
</dbReference>
<protein>
    <recommendedName>
        <fullName evidence="1">Translation initiation factor eIF2B subunit epsilon</fullName>
    </recommendedName>
    <alternativeName>
        <fullName evidence="2">eIF2B GDP-GTP exchange factor subunit epsilon</fullName>
    </alternativeName>
</protein>
<dbReference type="Gene3D" id="2.160.10.10">
    <property type="entry name" value="Hexapeptide repeat proteins"/>
    <property type="match status" value="1"/>
</dbReference>
<dbReference type="SUPFAM" id="SSF53448">
    <property type="entry name" value="Nucleotide-diphospho-sugar transferases"/>
    <property type="match status" value="1"/>
</dbReference>
<dbReference type="InterPro" id="IPR029044">
    <property type="entry name" value="Nucleotide-diphossugar_trans"/>
</dbReference>
<evidence type="ECO:0000259" key="4">
    <source>
        <dbReference type="PROSITE" id="PS51363"/>
    </source>
</evidence>
<dbReference type="InterPro" id="IPR051956">
    <property type="entry name" value="eIF2B_epsilon"/>
</dbReference>
<dbReference type="PANTHER" id="PTHR45887">
    <property type="entry name" value="TRANSLATION INITIATION FACTOR EIF-2B SUBUNIT EPSILON"/>
    <property type="match status" value="1"/>
</dbReference>
<accession>A0A8R1V4I6</accession>
<reference evidence="5" key="2">
    <citation type="submission" date="2022-06" db="UniProtKB">
        <authorList>
            <consortium name="EnsemblMetazoa"/>
        </authorList>
    </citation>
    <scope>IDENTIFICATION</scope>
    <source>
        <strain evidence="5">PS312</strain>
    </source>
</reference>
<dbReference type="Proteomes" id="UP000005239">
    <property type="component" value="Unassembled WGS sequence"/>
</dbReference>
<dbReference type="AlphaFoldDB" id="A0A8R1V4I6"/>
<feature type="compositionally biased region" description="Acidic residues" evidence="3">
    <location>
        <begin position="461"/>
        <end position="470"/>
    </location>
</feature>
<evidence type="ECO:0000313" key="6">
    <source>
        <dbReference type="Proteomes" id="UP000005239"/>
    </source>
</evidence>
<dbReference type="SMART" id="SM00515">
    <property type="entry name" value="eIF5C"/>
    <property type="match status" value="1"/>
</dbReference>
<dbReference type="CDD" id="cd11558">
    <property type="entry name" value="W2_eIF2B_epsilon"/>
    <property type="match status" value="1"/>
</dbReference>
<gene>
    <name evidence="5" type="primary">WBGene00304530</name>
</gene>
<feature type="domain" description="W2" evidence="4">
    <location>
        <begin position="468"/>
        <end position="634"/>
    </location>
</feature>
<name>A0A8R1V4I6_PRIPA</name>
<dbReference type="OrthoDB" id="424572at2759"/>
<dbReference type="Gene3D" id="3.90.550.10">
    <property type="entry name" value="Spore Coat Polysaccharide Biosynthesis Protein SpsA, Chain A"/>
    <property type="match status" value="1"/>
</dbReference>
<dbReference type="InterPro" id="IPR044123">
    <property type="entry name" value="W2_eIF2B_epsilon"/>
</dbReference>
<evidence type="ECO:0000256" key="2">
    <source>
        <dbReference type="ARBA" id="ARBA00044345"/>
    </source>
</evidence>
<sequence length="636" mass="71694">FSCKMPPKEDAKNQDAQRLSAVIIAESFEPRFHPITSDKSFGDLAICDVRGIDYSLRWLSRCDIANVVIVVSEKHAPAYHSIESLWKGVFDCVTLVICQNAHSIGDALREVESRNILTGHFLLVPSPISFCSSTLENQIKAFKQRFKKDRNAVMSLIYSESRGDGTCVAINENGRMMAFHSQSDPSQLDSETNEFRATVTIRNDVVDTGIAICSLQALAHFSDNFDFQTRDEVIRHILVNEDIMLQYVNVDVLPSFESAISVFDYSGLIRSNSQLISRLFFPLFPFKCNKNVLINSGNVITSGRQRVRIDGWNSFVGENVSVGTNVFVTSSSIAKKCTLESNCRIVESIVSEGSVIGEGVSLDQVFISNNVIIPKGQILPKKVVIGPNVKLNGSIKVKEGSFISCTPPDEDIEDSVETEKLFDGVYSWIGKTGRDWWSGEWIGREDDDGDDKKDDNKEKEGEEAEDEEGEYDVERVFTSEVLDSLRPALTDKISQETARQIIVEINSSKIAYNISMDRVAALLFVAFLRMPDNNVFSNLKKRMDNYIQILRNYYSNRDGQLGLLEGLNEHLSSNRESFSPLVAKTIHHLYEKDILTEESILGWHEDLEKNDPMIPLVKELIEWLEESDEEDEDEEE</sequence>
<dbReference type="Gene3D" id="1.25.40.180">
    <property type="match status" value="1"/>
</dbReference>
<dbReference type="Pfam" id="PF02020">
    <property type="entry name" value="W2"/>
    <property type="match status" value="1"/>
</dbReference>
<reference evidence="6" key="1">
    <citation type="journal article" date="2008" name="Nat. Genet.">
        <title>The Pristionchus pacificus genome provides a unique perspective on nematode lifestyle and parasitism.</title>
        <authorList>
            <person name="Dieterich C."/>
            <person name="Clifton S.W."/>
            <person name="Schuster L.N."/>
            <person name="Chinwalla A."/>
            <person name="Delehaunty K."/>
            <person name="Dinkelacker I."/>
            <person name="Fulton L."/>
            <person name="Fulton R."/>
            <person name="Godfrey J."/>
            <person name="Minx P."/>
            <person name="Mitreva M."/>
            <person name="Roeseler W."/>
            <person name="Tian H."/>
            <person name="Witte H."/>
            <person name="Yang S.P."/>
            <person name="Wilson R.K."/>
            <person name="Sommer R.J."/>
        </authorList>
    </citation>
    <scope>NUCLEOTIDE SEQUENCE [LARGE SCALE GENOMIC DNA]</scope>
    <source>
        <strain evidence="6">PS312</strain>
    </source>
</reference>
<dbReference type="GO" id="GO:0003743">
    <property type="term" value="F:translation initiation factor activity"/>
    <property type="evidence" value="ECO:0000318"/>
    <property type="project" value="GO_Central"/>
</dbReference>
<dbReference type="SUPFAM" id="SSF48371">
    <property type="entry name" value="ARM repeat"/>
    <property type="match status" value="1"/>
</dbReference>
<feature type="region of interest" description="Disordered" evidence="3">
    <location>
        <begin position="440"/>
        <end position="470"/>
    </location>
</feature>
<evidence type="ECO:0000256" key="3">
    <source>
        <dbReference type="SAM" id="MobiDB-lite"/>
    </source>
</evidence>
<dbReference type="GO" id="GO:0005085">
    <property type="term" value="F:guanyl-nucleotide exchange factor activity"/>
    <property type="evidence" value="ECO:0000318"/>
    <property type="project" value="GO_Central"/>
</dbReference>
<dbReference type="GO" id="GO:0005851">
    <property type="term" value="C:eukaryotic translation initiation factor 2B complex"/>
    <property type="evidence" value="ECO:0000318"/>
    <property type="project" value="GO_Central"/>
</dbReference>
<organism evidence="5 6">
    <name type="scientific">Pristionchus pacificus</name>
    <name type="common">Parasitic nematode worm</name>
    <dbReference type="NCBI Taxonomy" id="54126"/>
    <lineage>
        <taxon>Eukaryota</taxon>
        <taxon>Metazoa</taxon>
        <taxon>Ecdysozoa</taxon>
        <taxon>Nematoda</taxon>
        <taxon>Chromadorea</taxon>
        <taxon>Rhabditida</taxon>
        <taxon>Rhabditina</taxon>
        <taxon>Diplogasteromorpha</taxon>
        <taxon>Diplogasteroidea</taxon>
        <taxon>Neodiplogasteridae</taxon>
        <taxon>Pristionchus</taxon>
    </lineage>
</organism>
<dbReference type="PROSITE" id="PS51363">
    <property type="entry name" value="W2"/>
    <property type="match status" value="1"/>
</dbReference>
<dbReference type="GO" id="GO:0031369">
    <property type="term" value="F:translation initiation factor binding"/>
    <property type="evidence" value="ECO:0000318"/>
    <property type="project" value="GO_Central"/>
</dbReference>
<evidence type="ECO:0000256" key="1">
    <source>
        <dbReference type="ARBA" id="ARBA00044144"/>
    </source>
</evidence>
<keyword evidence="6" id="KW-1185">Reference proteome</keyword>
<dbReference type="PANTHER" id="PTHR45887:SF1">
    <property type="entry name" value="TRANSLATION INITIATION FACTOR EIF-2B SUBUNIT EPSILON"/>
    <property type="match status" value="1"/>
</dbReference>
<dbReference type="InterPro" id="IPR016024">
    <property type="entry name" value="ARM-type_fold"/>
</dbReference>
<dbReference type="EnsemblMetazoa" id="PPA46751.1">
    <property type="protein sequence ID" value="PPA46751.1"/>
    <property type="gene ID" value="WBGene00304530"/>
</dbReference>